<comment type="caution">
    <text evidence="2">The sequence shown here is derived from an EMBL/GenBank/DDBJ whole genome shotgun (WGS) entry which is preliminary data.</text>
</comment>
<accession>A0ABQ3P1C4</accession>
<evidence type="ECO:0008006" key="4">
    <source>
        <dbReference type="Google" id="ProtNLM"/>
    </source>
</evidence>
<dbReference type="PROSITE" id="PS51257">
    <property type="entry name" value="PROKAR_LIPOPROTEIN"/>
    <property type="match status" value="1"/>
</dbReference>
<evidence type="ECO:0000313" key="2">
    <source>
        <dbReference type="EMBL" id="GHI18821.1"/>
    </source>
</evidence>
<sequence>MSYVRLTHACCAALTGGLLLVGCSGGGGGEPATSTGAPTRASSGAAPAPSTSAPRVAPVPGATPTALDFVPDPARAPKNAAEAARLARTILSGGPDSWGPGYVARTPYLSAEGYWPVLAEGCAWETGAVPSTVLHSVTAYMELPGAGGKGTVRVSSTVTVHRTEDAADWEMAETLEEALRCPDQLLRDGERISGLMSLGNAYGVGDNYTADDTVNERGKYLKEGVPGEQYYGWSQSRLGQVTIAVSAKGAPGHDEQELGTAMAQASVAMLTRAETALEAEQ</sequence>
<evidence type="ECO:0000256" key="1">
    <source>
        <dbReference type="SAM" id="MobiDB-lite"/>
    </source>
</evidence>
<dbReference type="EMBL" id="BNDW01000004">
    <property type="protein sequence ID" value="GHI18821.1"/>
    <property type="molecule type" value="Genomic_DNA"/>
</dbReference>
<protein>
    <recommendedName>
        <fullName evidence="4">Lipoprotein</fullName>
    </recommendedName>
</protein>
<keyword evidence="3" id="KW-1185">Reference proteome</keyword>
<gene>
    <name evidence="2" type="ORF">Shyd_01920</name>
</gene>
<feature type="region of interest" description="Disordered" evidence="1">
    <location>
        <begin position="29"/>
        <end position="62"/>
    </location>
</feature>
<organism evidence="2 3">
    <name type="scientific">Streptomyces hydrogenans</name>
    <dbReference type="NCBI Taxonomy" id="1873719"/>
    <lineage>
        <taxon>Bacteria</taxon>
        <taxon>Bacillati</taxon>
        <taxon>Actinomycetota</taxon>
        <taxon>Actinomycetes</taxon>
        <taxon>Kitasatosporales</taxon>
        <taxon>Streptomycetaceae</taxon>
        <taxon>Streptomyces</taxon>
    </lineage>
</organism>
<dbReference type="RefSeq" id="WP_190224547.1">
    <property type="nucleotide sequence ID" value="NZ_BNBS01000063.1"/>
</dbReference>
<proteinExistence type="predicted"/>
<feature type="compositionally biased region" description="Low complexity" evidence="1">
    <location>
        <begin position="31"/>
        <end position="60"/>
    </location>
</feature>
<reference evidence="2" key="1">
    <citation type="submission" date="2024-05" db="EMBL/GenBank/DDBJ databases">
        <title>Whole genome shotgun sequence of Streptomyces hydrogenans NBRC 13475.</title>
        <authorList>
            <person name="Komaki H."/>
            <person name="Tamura T."/>
        </authorList>
    </citation>
    <scope>NUCLEOTIDE SEQUENCE</scope>
    <source>
        <strain evidence="2">NBRC 13475</strain>
    </source>
</reference>
<evidence type="ECO:0000313" key="3">
    <source>
        <dbReference type="Proteomes" id="UP001052739"/>
    </source>
</evidence>
<dbReference type="Proteomes" id="UP001052739">
    <property type="component" value="Unassembled WGS sequence"/>
</dbReference>
<name>A0ABQ3P1C4_9ACTN</name>